<dbReference type="Pfam" id="PF22486">
    <property type="entry name" value="MATH_2"/>
    <property type="match status" value="1"/>
</dbReference>
<dbReference type="Proteomes" id="UP000218231">
    <property type="component" value="Unassembled WGS sequence"/>
</dbReference>
<dbReference type="PROSITE" id="PS50097">
    <property type="entry name" value="BTB"/>
    <property type="match status" value="1"/>
</dbReference>
<name>A0A2A2LIC2_9BILA</name>
<proteinExistence type="predicted"/>
<dbReference type="SUPFAM" id="SSF49599">
    <property type="entry name" value="TRAF domain-like"/>
    <property type="match status" value="1"/>
</dbReference>
<comment type="caution">
    <text evidence="4">The sequence shown here is derived from an EMBL/GenBank/DDBJ whole genome shotgun (WGS) entry which is preliminary data.</text>
</comment>
<evidence type="ECO:0008006" key="6">
    <source>
        <dbReference type="Google" id="ProtNLM"/>
    </source>
</evidence>
<dbReference type="InterPro" id="IPR002083">
    <property type="entry name" value="MATH/TRAF_dom"/>
</dbReference>
<dbReference type="InterPro" id="IPR011333">
    <property type="entry name" value="SKP1/BTB/POZ_sf"/>
</dbReference>
<dbReference type="InterPro" id="IPR008974">
    <property type="entry name" value="TRAF-like"/>
</dbReference>
<reference evidence="4 5" key="1">
    <citation type="journal article" date="2017" name="Curr. Biol.">
        <title>Genome architecture and evolution of a unichromosomal asexual nematode.</title>
        <authorList>
            <person name="Fradin H."/>
            <person name="Zegar C."/>
            <person name="Gutwein M."/>
            <person name="Lucas J."/>
            <person name="Kovtun M."/>
            <person name="Corcoran D."/>
            <person name="Baugh L.R."/>
            <person name="Kiontke K."/>
            <person name="Gunsalus K."/>
            <person name="Fitch D.H."/>
            <person name="Piano F."/>
        </authorList>
    </citation>
    <scope>NUCLEOTIDE SEQUENCE [LARGE SCALE GENOMIC DNA]</scope>
    <source>
        <strain evidence="4">PF1309</strain>
    </source>
</reference>
<dbReference type="GO" id="GO:0030163">
    <property type="term" value="P:protein catabolic process"/>
    <property type="evidence" value="ECO:0007669"/>
    <property type="project" value="UniProtKB-ARBA"/>
</dbReference>
<dbReference type="SMART" id="SM00225">
    <property type="entry name" value="BTB"/>
    <property type="match status" value="1"/>
</dbReference>
<feature type="domain" description="MATH" evidence="3">
    <location>
        <begin position="62"/>
        <end position="196"/>
    </location>
</feature>
<dbReference type="OrthoDB" id="5771911at2759"/>
<feature type="domain" description="BTB" evidence="2">
    <location>
        <begin position="241"/>
        <end position="315"/>
    </location>
</feature>
<dbReference type="CDD" id="cd14733">
    <property type="entry name" value="BACK"/>
    <property type="match status" value="1"/>
</dbReference>
<feature type="region of interest" description="Disordered" evidence="1">
    <location>
        <begin position="19"/>
        <end position="48"/>
    </location>
</feature>
<dbReference type="CDD" id="cd00121">
    <property type="entry name" value="MATH"/>
    <property type="match status" value="1"/>
</dbReference>
<organism evidence="4 5">
    <name type="scientific">Diploscapter pachys</name>
    <dbReference type="NCBI Taxonomy" id="2018661"/>
    <lineage>
        <taxon>Eukaryota</taxon>
        <taxon>Metazoa</taxon>
        <taxon>Ecdysozoa</taxon>
        <taxon>Nematoda</taxon>
        <taxon>Chromadorea</taxon>
        <taxon>Rhabditida</taxon>
        <taxon>Rhabditina</taxon>
        <taxon>Rhabditomorpha</taxon>
        <taxon>Rhabditoidea</taxon>
        <taxon>Rhabditidae</taxon>
        <taxon>Diploscapter</taxon>
    </lineage>
</organism>
<dbReference type="Pfam" id="PF00651">
    <property type="entry name" value="BTB"/>
    <property type="match status" value="1"/>
</dbReference>
<accession>A0A2A2LIC2</accession>
<evidence type="ECO:0000256" key="1">
    <source>
        <dbReference type="SAM" id="MobiDB-lite"/>
    </source>
</evidence>
<dbReference type="InterPro" id="IPR000210">
    <property type="entry name" value="BTB/POZ_dom"/>
</dbReference>
<sequence>MADNHLGFVMVGDGAHLERQDSNSSLSNAIPASMAMSGPSTSRRTQPHIRNNDCITTVNPILLTQRWTVVNFAHLIKLSPPGQCLRSTVFKDTDFPEACWQLCLYPGGKREENTNHVSLFLKMSSTSPHKEVLVKAEYKFFFLDDNDQPKFSNVNIGDFHAKPPKGGHSWGLRNIPKAKVQNCIRSDNSLVISCSIELMPDSSKWTCKKMPRPNQILNDSVSIPRVHVDAEMTMFKSGEGADMRIQVIGVNDTLKIFNVHKYKLMAHSEVFRAMLSHGDMITEAREGLLTISDFSENIVQIMLEFIYAGAVQSNITLEIASEVIQIADKYDLPALKELCEQQLINKMTVDNVLECAELADSHNAEHLLENCLITCAQNRQRVIGMQGWVQLKERNPKLTNKILEQMVMLGFDTTSPPIKKSRPAQVPLVDIID</sequence>
<dbReference type="AlphaFoldDB" id="A0A2A2LIC2"/>
<dbReference type="EMBL" id="LIAE01006713">
    <property type="protein sequence ID" value="PAV85934.1"/>
    <property type="molecule type" value="Genomic_DNA"/>
</dbReference>
<dbReference type="STRING" id="2018661.A0A2A2LIC2"/>
<dbReference type="PROSITE" id="PS50144">
    <property type="entry name" value="MATH"/>
    <property type="match status" value="1"/>
</dbReference>
<evidence type="ECO:0000259" key="2">
    <source>
        <dbReference type="PROSITE" id="PS50097"/>
    </source>
</evidence>
<evidence type="ECO:0000313" key="4">
    <source>
        <dbReference type="EMBL" id="PAV85934.1"/>
    </source>
</evidence>
<dbReference type="Gene3D" id="3.30.710.10">
    <property type="entry name" value="Potassium Channel Kv1.1, Chain A"/>
    <property type="match status" value="1"/>
</dbReference>
<keyword evidence="5" id="KW-1185">Reference proteome</keyword>
<gene>
    <name evidence="4" type="ORF">WR25_05699</name>
</gene>
<dbReference type="SUPFAM" id="SSF54695">
    <property type="entry name" value="POZ domain"/>
    <property type="match status" value="1"/>
</dbReference>
<dbReference type="Gene3D" id="2.60.210.10">
    <property type="entry name" value="Apoptosis, Tumor Necrosis Factor Receptor Associated Protein 2, Chain A"/>
    <property type="match status" value="1"/>
</dbReference>
<dbReference type="PANTHER" id="PTHR24413">
    <property type="entry name" value="SPECKLE-TYPE POZ PROTEIN"/>
    <property type="match status" value="1"/>
</dbReference>
<protein>
    <recommendedName>
        <fullName evidence="6">BTB domain-containing protein</fullName>
    </recommendedName>
</protein>
<evidence type="ECO:0000313" key="5">
    <source>
        <dbReference type="Proteomes" id="UP000218231"/>
    </source>
</evidence>
<evidence type="ECO:0000259" key="3">
    <source>
        <dbReference type="PROSITE" id="PS50144"/>
    </source>
</evidence>
<dbReference type="Gene3D" id="1.25.40.420">
    <property type="match status" value="1"/>
</dbReference>